<organism evidence="4 5">
    <name type="scientific">Allacma fusca</name>
    <dbReference type="NCBI Taxonomy" id="39272"/>
    <lineage>
        <taxon>Eukaryota</taxon>
        <taxon>Metazoa</taxon>
        <taxon>Ecdysozoa</taxon>
        <taxon>Arthropoda</taxon>
        <taxon>Hexapoda</taxon>
        <taxon>Collembola</taxon>
        <taxon>Symphypleona</taxon>
        <taxon>Sminthuridae</taxon>
        <taxon>Allacma</taxon>
    </lineage>
</organism>
<comment type="similarity">
    <text evidence="1">Belongs to the UDP-glycosyltransferase family.</text>
</comment>
<comment type="caution">
    <text evidence="4">The sequence shown here is derived from an EMBL/GenBank/DDBJ whole genome shotgun (WGS) entry which is preliminary data.</text>
</comment>
<evidence type="ECO:0000313" key="4">
    <source>
        <dbReference type="EMBL" id="CAG7822176.1"/>
    </source>
</evidence>
<dbReference type="InterPro" id="IPR050271">
    <property type="entry name" value="UDP-glycosyltransferase"/>
</dbReference>
<dbReference type="PANTHER" id="PTHR48043">
    <property type="entry name" value="EG:EG0003.4 PROTEIN-RELATED"/>
    <property type="match status" value="1"/>
</dbReference>
<dbReference type="Pfam" id="PF00201">
    <property type="entry name" value="UDPGT"/>
    <property type="match status" value="1"/>
</dbReference>
<reference evidence="4" key="1">
    <citation type="submission" date="2021-06" db="EMBL/GenBank/DDBJ databases">
        <authorList>
            <person name="Hodson N. C."/>
            <person name="Mongue J. A."/>
            <person name="Jaron S. K."/>
        </authorList>
    </citation>
    <scope>NUCLEOTIDE SEQUENCE</scope>
</reference>
<name>A0A8J2PPC1_9HEXA</name>
<protein>
    <submittedName>
        <fullName evidence="4">Uncharacterized protein</fullName>
    </submittedName>
</protein>
<evidence type="ECO:0000313" key="5">
    <source>
        <dbReference type="Proteomes" id="UP000708208"/>
    </source>
</evidence>
<accession>A0A8J2PPC1</accession>
<dbReference type="AlphaFoldDB" id="A0A8J2PPC1"/>
<evidence type="ECO:0000256" key="2">
    <source>
        <dbReference type="ARBA" id="ARBA00022676"/>
    </source>
</evidence>
<dbReference type="PANTHER" id="PTHR48043:SF159">
    <property type="entry name" value="EG:EG0003.4 PROTEIN-RELATED"/>
    <property type="match status" value="1"/>
</dbReference>
<keyword evidence="2" id="KW-0328">Glycosyltransferase</keyword>
<dbReference type="EMBL" id="CAJVCH010525569">
    <property type="protein sequence ID" value="CAG7822176.1"/>
    <property type="molecule type" value="Genomic_DNA"/>
</dbReference>
<dbReference type="InterPro" id="IPR002213">
    <property type="entry name" value="UDP_glucos_trans"/>
</dbReference>
<keyword evidence="5" id="KW-1185">Reference proteome</keyword>
<gene>
    <name evidence="4" type="ORF">AFUS01_LOCUS32460</name>
</gene>
<dbReference type="Proteomes" id="UP000708208">
    <property type="component" value="Unassembled WGS sequence"/>
</dbReference>
<proteinExistence type="inferred from homology"/>
<evidence type="ECO:0000256" key="3">
    <source>
        <dbReference type="ARBA" id="ARBA00022679"/>
    </source>
</evidence>
<sequence>MNSYANFPAPRPTLPDVIEVGGMHTRPPKPLPKDLEEFVSGAEHGFIYFSFGSIVRKVAPSTRHFRSQKYPSLHDSWWSFEYPRINLPWGPSPGHSHVH</sequence>
<dbReference type="GO" id="GO:0008194">
    <property type="term" value="F:UDP-glycosyltransferase activity"/>
    <property type="evidence" value="ECO:0007669"/>
    <property type="project" value="InterPro"/>
</dbReference>
<keyword evidence="3" id="KW-0808">Transferase</keyword>
<evidence type="ECO:0000256" key="1">
    <source>
        <dbReference type="ARBA" id="ARBA00009995"/>
    </source>
</evidence>
<dbReference type="OrthoDB" id="5835829at2759"/>